<gene>
    <name evidence="6" type="ordered locus">ACMV_19360</name>
</gene>
<keyword evidence="4" id="KW-0862">Zinc</keyword>
<organism evidence="6 7">
    <name type="scientific">Acidiphilium multivorum (strain DSM 11245 / JCM 8867 / NBRC 100883 / AIU 301)</name>
    <dbReference type="NCBI Taxonomy" id="926570"/>
    <lineage>
        <taxon>Bacteria</taxon>
        <taxon>Pseudomonadati</taxon>
        <taxon>Pseudomonadota</taxon>
        <taxon>Alphaproteobacteria</taxon>
        <taxon>Acetobacterales</taxon>
        <taxon>Acidocellaceae</taxon>
        <taxon>Acidiphilium</taxon>
    </lineage>
</organism>
<dbReference type="HOGENOM" id="CLU_056519_1_1_5"/>
<accession>F0IZS3</accession>
<dbReference type="AlphaFoldDB" id="F0IZS3"/>
<evidence type="ECO:0000313" key="7">
    <source>
        <dbReference type="Proteomes" id="UP000007100"/>
    </source>
</evidence>
<keyword evidence="3" id="KW-0378">Hydrolase</keyword>
<comment type="similarity">
    <text evidence="1">Belongs to the metallo-beta-lactamase superfamily.</text>
</comment>
<dbReference type="InterPro" id="IPR001279">
    <property type="entry name" value="Metallo-B-lactamas"/>
</dbReference>
<dbReference type="PANTHER" id="PTHR42978:SF6">
    <property type="entry name" value="QUORUM-QUENCHING LACTONASE YTNP-RELATED"/>
    <property type="match status" value="1"/>
</dbReference>
<dbReference type="CDD" id="cd16277">
    <property type="entry name" value="metallo-hydrolase-like_MBL-fold"/>
    <property type="match status" value="1"/>
</dbReference>
<dbReference type="SUPFAM" id="SSF56281">
    <property type="entry name" value="Metallo-hydrolase/oxidoreductase"/>
    <property type="match status" value="1"/>
</dbReference>
<sequence>MTEIDLHDDPTDHSFPFMTQQSSNGAEPPLSFRVGDALVTRIPELRWTNADPARLYPDLDAAALGAYGSQLSAGSYNPDTGKLAQGTHSWLVRHAGRVILIDTATGNDKPRPSAPMLDRLDTPYLSRLAAAGVTPEQVDLVLLTHIHADHVGWNTVLQDNTWQPLFTRARHVYSETEARYAAALDGFAPAPDLPPADLGRADHPPMPQVYTDSLKPVIDAGLGQAIAIDGKEIADGLSFHPAPGHSIDHAVIRLRSRGEEAWFIADIMHHPLQAYRPDLRSVYCEFPKTAEQSRRGVLAQAAESGALCFSAHFAESGAGRITRNGPGFAWKFVNPKENSAS</sequence>
<dbReference type="GO" id="GO:0046872">
    <property type="term" value="F:metal ion binding"/>
    <property type="evidence" value="ECO:0007669"/>
    <property type="project" value="UniProtKB-KW"/>
</dbReference>
<dbReference type="OrthoDB" id="9773738at2"/>
<evidence type="ECO:0000256" key="3">
    <source>
        <dbReference type="ARBA" id="ARBA00022801"/>
    </source>
</evidence>
<dbReference type="Proteomes" id="UP000007100">
    <property type="component" value="Chromosome"/>
</dbReference>
<feature type="compositionally biased region" description="Basic and acidic residues" evidence="5">
    <location>
        <begin position="1"/>
        <end position="12"/>
    </location>
</feature>
<dbReference type="InterPro" id="IPR036866">
    <property type="entry name" value="RibonucZ/Hydroxyglut_hydro"/>
</dbReference>
<dbReference type="EMBL" id="AP012035">
    <property type="protein sequence ID" value="BAJ81283.1"/>
    <property type="molecule type" value="Genomic_DNA"/>
</dbReference>
<dbReference type="InterPro" id="IPR051013">
    <property type="entry name" value="MBL_superfamily_lactonases"/>
</dbReference>
<evidence type="ECO:0000256" key="4">
    <source>
        <dbReference type="ARBA" id="ARBA00022833"/>
    </source>
</evidence>
<keyword evidence="7" id="KW-1185">Reference proteome</keyword>
<dbReference type="Gene3D" id="3.60.15.10">
    <property type="entry name" value="Ribonuclease Z/Hydroxyacylglutathione hydrolase-like"/>
    <property type="match status" value="1"/>
</dbReference>
<evidence type="ECO:0000313" key="6">
    <source>
        <dbReference type="EMBL" id="BAJ81283.1"/>
    </source>
</evidence>
<dbReference type="Pfam" id="PF00753">
    <property type="entry name" value="Lactamase_B"/>
    <property type="match status" value="1"/>
</dbReference>
<feature type="region of interest" description="Disordered" evidence="5">
    <location>
        <begin position="1"/>
        <end position="29"/>
    </location>
</feature>
<reference evidence="6 7" key="1">
    <citation type="submission" date="2010-12" db="EMBL/GenBank/DDBJ databases">
        <title>Whole genome sequence of Acidiphilium multivorum AIU301.</title>
        <authorList>
            <person name="Narita-Yamada S."/>
            <person name="Nakamura S."/>
            <person name="Ito N."/>
            <person name="Takarada H."/>
            <person name="Katano Y."/>
            <person name="Nakazawa H."/>
            <person name="Hosoyama A."/>
            <person name="Yamada R."/>
            <person name="Fujita N."/>
        </authorList>
    </citation>
    <scope>NUCLEOTIDE SEQUENCE [LARGE SCALE GENOMIC DNA]</scope>
    <source>
        <strain evidence="7">DSM 11245 / JCM 8867 / AIU301</strain>
    </source>
</reference>
<evidence type="ECO:0000256" key="1">
    <source>
        <dbReference type="ARBA" id="ARBA00007749"/>
    </source>
</evidence>
<evidence type="ECO:0000256" key="2">
    <source>
        <dbReference type="ARBA" id="ARBA00022723"/>
    </source>
</evidence>
<protein>
    <submittedName>
        <fullName evidence="6">Uncharacterized protein</fullName>
    </submittedName>
</protein>
<dbReference type="GO" id="GO:0016787">
    <property type="term" value="F:hydrolase activity"/>
    <property type="evidence" value="ECO:0007669"/>
    <property type="project" value="UniProtKB-KW"/>
</dbReference>
<dbReference type="KEGG" id="amv:ACMV_19360"/>
<dbReference type="SMART" id="SM00849">
    <property type="entry name" value="Lactamase_B"/>
    <property type="match status" value="1"/>
</dbReference>
<dbReference type="PANTHER" id="PTHR42978">
    <property type="entry name" value="QUORUM-QUENCHING LACTONASE YTNP-RELATED-RELATED"/>
    <property type="match status" value="1"/>
</dbReference>
<dbReference type="RefSeq" id="WP_013640303.1">
    <property type="nucleotide sequence ID" value="NC_015186.1"/>
</dbReference>
<evidence type="ECO:0000256" key="5">
    <source>
        <dbReference type="SAM" id="MobiDB-lite"/>
    </source>
</evidence>
<keyword evidence="2" id="KW-0479">Metal-binding</keyword>
<proteinExistence type="inferred from homology"/>
<name>F0IZS3_ACIMA</name>